<protein>
    <submittedName>
        <fullName evidence="2">Uncharacterized protein</fullName>
    </submittedName>
</protein>
<evidence type="ECO:0000313" key="3">
    <source>
        <dbReference type="Proteomes" id="UP001152795"/>
    </source>
</evidence>
<evidence type="ECO:0000256" key="1">
    <source>
        <dbReference type="SAM" id="MobiDB-lite"/>
    </source>
</evidence>
<organism evidence="2 3">
    <name type="scientific">Paramuricea clavata</name>
    <name type="common">Red gorgonian</name>
    <name type="synonym">Violescent sea-whip</name>
    <dbReference type="NCBI Taxonomy" id="317549"/>
    <lineage>
        <taxon>Eukaryota</taxon>
        <taxon>Metazoa</taxon>
        <taxon>Cnidaria</taxon>
        <taxon>Anthozoa</taxon>
        <taxon>Octocorallia</taxon>
        <taxon>Malacalcyonacea</taxon>
        <taxon>Plexauridae</taxon>
        <taxon>Paramuricea</taxon>
    </lineage>
</organism>
<feature type="region of interest" description="Disordered" evidence="1">
    <location>
        <begin position="181"/>
        <end position="247"/>
    </location>
</feature>
<dbReference type="OrthoDB" id="5963632at2759"/>
<reference evidence="2" key="1">
    <citation type="submission" date="2020-04" db="EMBL/GenBank/DDBJ databases">
        <authorList>
            <person name="Alioto T."/>
            <person name="Alioto T."/>
            <person name="Gomez Garrido J."/>
        </authorList>
    </citation>
    <scope>NUCLEOTIDE SEQUENCE</scope>
    <source>
        <strain evidence="2">A484AB</strain>
    </source>
</reference>
<dbReference type="Gene3D" id="3.40.140.10">
    <property type="entry name" value="Cytidine Deaminase, domain 2"/>
    <property type="match status" value="1"/>
</dbReference>
<feature type="compositionally biased region" description="Basic and acidic residues" evidence="1">
    <location>
        <begin position="190"/>
        <end position="208"/>
    </location>
</feature>
<keyword evidence="3" id="KW-1185">Reference proteome</keyword>
<comment type="caution">
    <text evidence="2">The sequence shown here is derived from an EMBL/GenBank/DDBJ whole genome shotgun (WGS) entry which is preliminary data.</text>
</comment>
<sequence>MDSRPYTVHIYEDEASRISNWTLQYFDIETGGDIFGLWLNENEVVIQAVLGPGRNCRRTTTSFFQDEQYLSRVGGLLTNSQGLCNVGSWHSHHTMNLPDPSRGDKDTVWRHLPTPGRFVLLIATIEMKTGAPKVQMGFNLFESTNKGNKVIPMQLGVLQGQSPIRANKAVSSQMIEGAEVTAKVQSKKMTRPEPSVRSDFTRPEIDKKSKGKSNTEYDGSAAFFNRQKSDRQGHRKPLQQDTTCDGVRSYYTFPPGHSEVRPPKPRHHAKHERPAFTYSFYPLPDGREGVELKHHGHPLGSCEDCRNIIVRQRRDGKIKMYVEHRQGEPECCCCIL</sequence>
<name>A0A6S7J6P4_PARCT</name>
<accession>A0A6S7J6P4</accession>
<dbReference type="Proteomes" id="UP001152795">
    <property type="component" value="Unassembled WGS sequence"/>
</dbReference>
<gene>
    <name evidence="2" type="ORF">PACLA_8A052884</name>
</gene>
<proteinExistence type="predicted"/>
<dbReference type="EMBL" id="CACRXK020014941">
    <property type="protein sequence ID" value="CAB4027656.1"/>
    <property type="molecule type" value="Genomic_DNA"/>
</dbReference>
<dbReference type="AlphaFoldDB" id="A0A6S7J6P4"/>
<evidence type="ECO:0000313" key="2">
    <source>
        <dbReference type="EMBL" id="CAB4027656.1"/>
    </source>
</evidence>